<keyword evidence="1" id="KW-0812">Transmembrane</keyword>
<gene>
    <name evidence="4" type="ORF">ACFPIE_07865</name>
</gene>
<name>A0ABW0FU79_9CAUL</name>
<evidence type="ECO:0000256" key="2">
    <source>
        <dbReference type="SAM" id="SignalP"/>
    </source>
</evidence>
<dbReference type="InterPro" id="IPR026442">
    <property type="entry name" value="IPTL_CTERM"/>
</dbReference>
<proteinExistence type="predicted"/>
<keyword evidence="2" id="KW-0732">Signal</keyword>
<feature type="chain" id="PRO_5047068086" evidence="2">
    <location>
        <begin position="35"/>
        <end position="223"/>
    </location>
</feature>
<feature type="signal peptide" evidence="2">
    <location>
        <begin position="1"/>
        <end position="34"/>
    </location>
</feature>
<comment type="caution">
    <text evidence="4">The sequence shown here is derived from an EMBL/GenBank/DDBJ whole genome shotgun (WGS) entry which is preliminary data.</text>
</comment>
<protein>
    <submittedName>
        <fullName evidence="4">IPTL-CTERM sorting domain-containing protein</fullName>
    </submittedName>
</protein>
<organism evidence="4 5">
    <name type="scientific">Brevundimonas staleyi</name>
    <dbReference type="NCBI Taxonomy" id="74326"/>
    <lineage>
        <taxon>Bacteria</taxon>
        <taxon>Pseudomonadati</taxon>
        <taxon>Pseudomonadota</taxon>
        <taxon>Alphaproteobacteria</taxon>
        <taxon>Caulobacterales</taxon>
        <taxon>Caulobacteraceae</taxon>
        <taxon>Brevundimonas</taxon>
    </lineage>
</organism>
<evidence type="ECO:0000259" key="3">
    <source>
        <dbReference type="Pfam" id="PF18203"/>
    </source>
</evidence>
<dbReference type="NCBIfam" id="TIGR04174">
    <property type="entry name" value="IPTL_CTERM"/>
    <property type="match status" value="1"/>
</dbReference>
<dbReference type="Proteomes" id="UP001596152">
    <property type="component" value="Unassembled WGS sequence"/>
</dbReference>
<feature type="domain" description="IPTL-CTERM protein sorting" evidence="3">
    <location>
        <begin position="189"/>
        <end position="217"/>
    </location>
</feature>
<evidence type="ECO:0000313" key="4">
    <source>
        <dbReference type="EMBL" id="MFC5343823.1"/>
    </source>
</evidence>
<sequence>MKIITSAVALDFRALIKGAVLAGALLLTPAVASAQTTTDYTAGTVTAGYYLMAGSDAGQSFTVPAGVQSIQSVSIGVSQGGGGPRTVSMRLRTFTGGAIGATDIASRTETVAANYPATPQIVLTVPGGRAVTANEQYIILVEDTAVGLGATIATQANVYPGGAFYVSTGVPTSEDAFFKVTYQNTIVAAPVPTMTEWAMILLGLMLAGGAALVIQRRQGFGQV</sequence>
<feature type="transmembrane region" description="Helical" evidence="1">
    <location>
        <begin position="197"/>
        <end position="214"/>
    </location>
</feature>
<evidence type="ECO:0000313" key="5">
    <source>
        <dbReference type="Proteomes" id="UP001596152"/>
    </source>
</evidence>
<evidence type="ECO:0000256" key="1">
    <source>
        <dbReference type="SAM" id="Phobius"/>
    </source>
</evidence>
<keyword evidence="1" id="KW-0472">Membrane</keyword>
<reference evidence="5" key="1">
    <citation type="journal article" date="2019" name="Int. J. Syst. Evol. Microbiol.">
        <title>The Global Catalogue of Microorganisms (GCM) 10K type strain sequencing project: providing services to taxonomists for standard genome sequencing and annotation.</title>
        <authorList>
            <consortium name="The Broad Institute Genomics Platform"/>
            <consortium name="The Broad Institute Genome Sequencing Center for Infectious Disease"/>
            <person name="Wu L."/>
            <person name="Ma J."/>
        </authorList>
    </citation>
    <scope>NUCLEOTIDE SEQUENCE [LARGE SCALE GENOMIC DNA]</scope>
    <source>
        <strain evidence="5">JCM 12125</strain>
    </source>
</reference>
<dbReference type="EMBL" id="JBHSLF010000014">
    <property type="protein sequence ID" value="MFC5343823.1"/>
    <property type="molecule type" value="Genomic_DNA"/>
</dbReference>
<dbReference type="Pfam" id="PF18203">
    <property type="entry name" value="IPTL-CTERM"/>
    <property type="match status" value="1"/>
</dbReference>
<dbReference type="RefSeq" id="WP_374036039.1">
    <property type="nucleotide sequence ID" value="NZ_CP169082.1"/>
</dbReference>
<accession>A0ABW0FU79</accession>
<keyword evidence="1" id="KW-1133">Transmembrane helix</keyword>
<keyword evidence="5" id="KW-1185">Reference proteome</keyword>